<comment type="cofactor">
    <cofactor evidence="6">
        <name>Mg(2+)</name>
        <dbReference type="ChEBI" id="CHEBI:18420"/>
    </cofactor>
</comment>
<dbReference type="Pfam" id="PF04493">
    <property type="entry name" value="Endonuclease_5"/>
    <property type="match status" value="1"/>
</dbReference>
<dbReference type="GO" id="GO:0005737">
    <property type="term" value="C:cytoplasm"/>
    <property type="evidence" value="ECO:0007669"/>
    <property type="project" value="UniProtKB-SubCell"/>
</dbReference>
<dbReference type="PANTHER" id="PTHR28511">
    <property type="entry name" value="ENDONUCLEASE V"/>
    <property type="match status" value="1"/>
</dbReference>
<dbReference type="NCBIfam" id="NF008629">
    <property type="entry name" value="PRK11617.1"/>
    <property type="match status" value="1"/>
</dbReference>
<keyword evidence="8" id="KW-1185">Reference proteome</keyword>
<dbReference type="AlphaFoldDB" id="A0A4Z0Q763"/>
<accession>A0A4Z0Q763</accession>
<evidence type="ECO:0000256" key="4">
    <source>
        <dbReference type="ARBA" id="ARBA00022759"/>
    </source>
</evidence>
<dbReference type="EMBL" id="SRLC01000001">
    <property type="protein sequence ID" value="TGE25907.1"/>
    <property type="molecule type" value="Genomic_DNA"/>
</dbReference>
<keyword evidence="6" id="KW-0227">DNA damage</keyword>
<comment type="subcellular location">
    <subcellularLocation>
        <location evidence="1 6">Cytoplasm</location>
    </subcellularLocation>
</comment>
<dbReference type="GO" id="GO:0043737">
    <property type="term" value="F:deoxyribonuclease V activity"/>
    <property type="evidence" value="ECO:0007669"/>
    <property type="project" value="UniProtKB-UniRule"/>
</dbReference>
<dbReference type="HAMAP" id="MF_00801">
    <property type="entry name" value="Endonuclease_5"/>
    <property type="match status" value="1"/>
</dbReference>
<dbReference type="InterPro" id="IPR007581">
    <property type="entry name" value="Endonuclease-V"/>
</dbReference>
<evidence type="ECO:0000256" key="6">
    <source>
        <dbReference type="HAMAP-Rule" id="MF_00801"/>
    </source>
</evidence>
<organism evidence="7 8">
    <name type="scientific">Hymenobacter aquaticus</name>
    <dbReference type="NCBI Taxonomy" id="1867101"/>
    <lineage>
        <taxon>Bacteria</taxon>
        <taxon>Pseudomonadati</taxon>
        <taxon>Bacteroidota</taxon>
        <taxon>Cytophagia</taxon>
        <taxon>Cytophagales</taxon>
        <taxon>Hymenobacteraceae</taxon>
        <taxon>Hymenobacter</taxon>
    </lineage>
</organism>
<keyword evidence="5 6" id="KW-0378">Hydrolase</keyword>
<evidence type="ECO:0000313" key="8">
    <source>
        <dbReference type="Proteomes" id="UP000297549"/>
    </source>
</evidence>
<proteinExistence type="inferred from homology"/>
<dbReference type="CDD" id="cd06559">
    <property type="entry name" value="Endonuclease_V"/>
    <property type="match status" value="1"/>
</dbReference>
<keyword evidence="3 6" id="KW-0540">Nuclease</keyword>
<keyword evidence="6" id="KW-0234">DNA repair</keyword>
<evidence type="ECO:0000256" key="5">
    <source>
        <dbReference type="ARBA" id="ARBA00022801"/>
    </source>
</evidence>
<comment type="catalytic activity">
    <reaction evidence="6">
        <text>Endonucleolytic cleavage at apurinic or apyrimidinic sites to products with a 5'-phosphate.</text>
        <dbReference type="EC" id="3.1.21.7"/>
    </reaction>
</comment>
<keyword evidence="2 6" id="KW-0963">Cytoplasm</keyword>
<reference evidence="7 8" key="1">
    <citation type="submission" date="2019-04" db="EMBL/GenBank/DDBJ databases">
        <authorList>
            <person name="Feng G."/>
            <person name="Zhang J."/>
            <person name="Zhu H."/>
        </authorList>
    </citation>
    <scope>NUCLEOTIDE SEQUENCE [LARGE SCALE GENOMIC DNA]</scope>
    <source>
        <strain evidence="7 8">JCM 31653</strain>
    </source>
</reference>
<gene>
    <name evidence="6" type="primary">nfi</name>
    <name evidence="7" type="ORF">E5K00_12170</name>
</gene>
<comment type="function">
    <text evidence="6">DNA repair enzyme involved in the repair of deaminated bases. Selectively cleaves double-stranded DNA at the second phosphodiester bond 3' to a deoxyinosine leaving behind the intact lesion on the nicked DNA.</text>
</comment>
<evidence type="ECO:0000256" key="1">
    <source>
        <dbReference type="ARBA" id="ARBA00004496"/>
    </source>
</evidence>
<dbReference type="EC" id="3.1.21.7" evidence="6"/>
<name>A0A4Z0Q763_9BACT</name>
<dbReference type="PANTHER" id="PTHR28511:SF1">
    <property type="entry name" value="ENDONUCLEASE V"/>
    <property type="match status" value="1"/>
</dbReference>
<feature type="binding site" evidence="6">
    <location>
        <position position="103"/>
    </location>
    <ligand>
        <name>Mg(2+)</name>
        <dbReference type="ChEBI" id="CHEBI:18420"/>
    </ligand>
</feature>
<feature type="binding site" evidence="6">
    <location>
        <position position="170"/>
    </location>
    <ligand>
        <name>Mg(2+)</name>
        <dbReference type="ChEBI" id="CHEBI:18420"/>
    </ligand>
</feature>
<evidence type="ECO:0000313" key="7">
    <source>
        <dbReference type="EMBL" id="TGE25907.1"/>
    </source>
</evidence>
<evidence type="ECO:0000256" key="2">
    <source>
        <dbReference type="ARBA" id="ARBA00022490"/>
    </source>
</evidence>
<dbReference type="Gene3D" id="3.30.2170.10">
    <property type="entry name" value="archaeoglobus fulgidus dsm 4304 superfamily"/>
    <property type="match status" value="1"/>
</dbReference>
<dbReference type="GO" id="GO:0006281">
    <property type="term" value="P:DNA repair"/>
    <property type="evidence" value="ECO:0007669"/>
    <property type="project" value="UniProtKB-UniRule"/>
</dbReference>
<keyword evidence="6" id="KW-0460">Magnesium</keyword>
<evidence type="ECO:0000256" key="3">
    <source>
        <dbReference type="ARBA" id="ARBA00022722"/>
    </source>
</evidence>
<dbReference type="Proteomes" id="UP000297549">
    <property type="component" value="Unassembled WGS sequence"/>
</dbReference>
<dbReference type="GO" id="GO:0000287">
    <property type="term" value="F:magnesium ion binding"/>
    <property type="evidence" value="ECO:0007669"/>
    <property type="project" value="UniProtKB-UniRule"/>
</dbReference>
<dbReference type="GO" id="GO:0016891">
    <property type="term" value="F:RNA endonuclease activity producing 5'-phosphomonoesters, hydrolytic mechanism"/>
    <property type="evidence" value="ECO:0007669"/>
    <property type="project" value="TreeGrafter"/>
</dbReference>
<keyword evidence="4 6" id="KW-0255">Endonuclease</keyword>
<keyword evidence="6" id="KW-0479">Metal-binding</keyword>
<feature type="site" description="Interaction with target DNA" evidence="6">
    <location>
        <position position="140"/>
    </location>
</feature>
<protein>
    <recommendedName>
        <fullName evidence="6">Endonuclease V</fullName>
        <ecNumber evidence="6">3.1.21.7</ecNumber>
    </recommendedName>
    <alternativeName>
        <fullName evidence="6">Deoxyinosine 3'endonuclease</fullName>
    </alternativeName>
    <alternativeName>
        <fullName evidence="6">Deoxyribonuclease V</fullName>
        <shortName evidence="6">DNase V</shortName>
    </alternativeName>
</protein>
<dbReference type="OrthoDB" id="9790916at2"/>
<dbReference type="GO" id="GO:0003727">
    <property type="term" value="F:single-stranded RNA binding"/>
    <property type="evidence" value="ECO:0007669"/>
    <property type="project" value="TreeGrafter"/>
</dbReference>
<sequence length="285" mass="31695">MLRQAQHDRRGPIISALLPAHCPKPRPCRIAAGGAFSCAKTVRAARTKNSLIHSFTTSPLYRPYHPPADPQLVRELTQTQQELRTHVRLLPLTHEPEFIAGCDSSFPTPETILSVFVVLRFPSLELVEKVYHTGPVEVPYVPGFLSFREAPNVLRAYEKLSRKPDIIMVDGHGIAHPRRMGIAAHIGVMLDTPTFGVAKQKLTGSFPEPAITRGSISPLTDKTGELLGEVIRSKDKVLPLFVSPGHRCDQATATRLTLACLRGYKLPEPTRLADHWAEEFKKELR</sequence>
<comment type="similarity">
    <text evidence="6">Belongs to the endonuclease V family.</text>
</comment>
<comment type="caution">
    <text evidence="7">The sequence shown here is derived from an EMBL/GenBank/DDBJ whole genome shotgun (WGS) entry which is preliminary data.</text>
</comment>